<comment type="caution">
    <text evidence="2">The sequence shown here is derived from an EMBL/GenBank/DDBJ whole genome shotgun (WGS) entry which is preliminary data.</text>
</comment>
<evidence type="ECO:0000313" key="3">
    <source>
        <dbReference type="Proteomes" id="UP001596504"/>
    </source>
</evidence>
<evidence type="ECO:0000313" key="2">
    <source>
        <dbReference type="EMBL" id="MFC7345043.1"/>
    </source>
</evidence>
<gene>
    <name evidence="2" type="ORF">ACFQRI_26830</name>
</gene>
<protein>
    <submittedName>
        <fullName evidence="2">Uncharacterized protein</fullName>
    </submittedName>
</protein>
<evidence type="ECO:0000256" key="1">
    <source>
        <dbReference type="SAM" id="Coils"/>
    </source>
</evidence>
<name>A0ABW2LUR9_9PSEU</name>
<accession>A0ABW2LUR9</accession>
<sequence length="83" mass="9462">MDDQQAFTVEQIRDAYNLAADEIDEVEIDNEQYQDRSNFLLAAGLYYLTGEADTLADVVELNWPDDAHLEGNTLIWQPANQVE</sequence>
<proteinExistence type="predicted"/>
<feature type="coiled-coil region" evidence="1">
    <location>
        <begin position="9"/>
        <end position="36"/>
    </location>
</feature>
<dbReference type="EMBL" id="JBHTCJ010000026">
    <property type="protein sequence ID" value="MFC7345043.1"/>
    <property type="molecule type" value="Genomic_DNA"/>
</dbReference>
<reference evidence="3" key="1">
    <citation type="journal article" date="2019" name="Int. J. Syst. Evol. Microbiol.">
        <title>The Global Catalogue of Microorganisms (GCM) 10K type strain sequencing project: providing services to taxonomists for standard genome sequencing and annotation.</title>
        <authorList>
            <consortium name="The Broad Institute Genomics Platform"/>
            <consortium name="The Broad Institute Genome Sequencing Center for Infectious Disease"/>
            <person name="Wu L."/>
            <person name="Ma J."/>
        </authorList>
    </citation>
    <scope>NUCLEOTIDE SEQUENCE [LARGE SCALE GENOMIC DNA]</scope>
    <source>
        <strain evidence="3">WLHS5</strain>
    </source>
</reference>
<dbReference type="RefSeq" id="WP_380673411.1">
    <property type="nucleotide sequence ID" value="NZ_JBHTCJ010000026.1"/>
</dbReference>
<organism evidence="2 3">
    <name type="scientific">Saccharopolyspora griseoalba</name>
    <dbReference type="NCBI Taxonomy" id="1431848"/>
    <lineage>
        <taxon>Bacteria</taxon>
        <taxon>Bacillati</taxon>
        <taxon>Actinomycetota</taxon>
        <taxon>Actinomycetes</taxon>
        <taxon>Pseudonocardiales</taxon>
        <taxon>Pseudonocardiaceae</taxon>
        <taxon>Saccharopolyspora</taxon>
    </lineage>
</organism>
<keyword evidence="1" id="KW-0175">Coiled coil</keyword>
<dbReference type="Proteomes" id="UP001596504">
    <property type="component" value="Unassembled WGS sequence"/>
</dbReference>
<keyword evidence="3" id="KW-1185">Reference proteome</keyword>